<dbReference type="Pfam" id="PF00566">
    <property type="entry name" value="RabGAP-TBC"/>
    <property type="match status" value="1"/>
</dbReference>
<feature type="region of interest" description="Disordered" evidence="5">
    <location>
        <begin position="471"/>
        <end position="496"/>
    </location>
</feature>
<dbReference type="EMBL" id="HBUF01622033">
    <property type="protein sequence ID" value="CAG6781255.1"/>
    <property type="molecule type" value="Transcribed_RNA"/>
</dbReference>
<dbReference type="InterPro" id="IPR045799">
    <property type="entry name" value="TBC1D23_C"/>
</dbReference>
<evidence type="ECO:0000256" key="3">
    <source>
        <dbReference type="ARBA" id="ARBA00022473"/>
    </source>
</evidence>
<keyword evidence="4" id="KW-0333">Golgi apparatus</keyword>
<protein>
    <recommendedName>
        <fullName evidence="2">TBC1 domain family member 23</fullName>
    </recommendedName>
</protein>
<evidence type="ECO:0000259" key="7">
    <source>
        <dbReference type="PROSITE" id="PS50206"/>
    </source>
</evidence>
<dbReference type="InterPro" id="IPR035969">
    <property type="entry name" value="Rab-GAP_TBC_sf"/>
</dbReference>
<evidence type="ECO:0000259" key="6">
    <source>
        <dbReference type="PROSITE" id="PS50086"/>
    </source>
</evidence>
<organism evidence="8">
    <name type="scientific">Cacopsylla melanoneura</name>
    <dbReference type="NCBI Taxonomy" id="428564"/>
    <lineage>
        <taxon>Eukaryota</taxon>
        <taxon>Metazoa</taxon>
        <taxon>Ecdysozoa</taxon>
        <taxon>Arthropoda</taxon>
        <taxon>Hexapoda</taxon>
        <taxon>Insecta</taxon>
        <taxon>Pterygota</taxon>
        <taxon>Neoptera</taxon>
        <taxon>Paraneoptera</taxon>
        <taxon>Hemiptera</taxon>
        <taxon>Sternorrhyncha</taxon>
        <taxon>Psylloidea</taxon>
        <taxon>Psyllidae</taxon>
        <taxon>Psyllinae</taxon>
        <taxon>Cacopsylla</taxon>
    </lineage>
</organism>
<feature type="compositionally biased region" description="Basic and acidic residues" evidence="5">
    <location>
        <begin position="572"/>
        <end position="581"/>
    </location>
</feature>
<dbReference type="AlphaFoldDB" id="A0A8D9BDW4"/>
<dbReference type="GO" id="GO:0099041">
    <property type="term" value="P:vesicle tethering to Golgi"/>
    <property type="evidence" value="ECO:0007669"/>
    <property type="project" value="TreeGrafter"/>
</dbReference>
<feature type="domain" description="Rab-GAP TBC" evidence="6">
    <location>
        <begin position="42"/>
        <end position="221"/>
    </location>
</feature>
<dbReference type="InterPro" id="IPR039755">
    <property type="entry name" value="TBC1D23"/>
</dbReference>
<feature type="compositionally biased region" description="Polar residues" evidence="5">
    <location>
        <begin position="772"/>
        <end position="782"/>
    </location>
</feature>
<accession>A0A8D9BDW4</accession>
<evidence type="ECO:0000256" key="1">
    <source>
        <dbReference type="ARBA" id="ARBA00004601"/>
    </source>
</evidence>
<dbReference type="Gene3D" id="1.10.472.80">
    <property type="entry name" value="Ypt/Rab-GAP domain of gyp1p, domain 3"/>
    <property type="match status" value="1"/>
</dbReference>
<dbReference type="SMART" id="SM00164">
    <property type="entry name" value="TBC"/>
    <property type="match status" value="1"/>
</dbReference>
<feature type="region of interest" description="Disordered" evidence="5">
    <location>
        <begin position="526"/>
        <end position="587"/>
    </location>
</feature>
<dbReference type="InterPro" id="IPR001763">
    <property type="entry name" value="Rhodanese-like_dom"/>
</dbReference>
<dbReference type="GO" id="GO:0005802">
    <property type="term" value="C:trans-Golgi network"/>
    <property type="evidence" value="ECO:0007669"/>
    <property type="project" value="TreeGrafter"/>
</dbReference>
<dbReference type="PROSITE" id="PS50086">
    <property type="entry name" value="TBC_RABGAP"/>
    <property type="match status" value="1"/>
</dbReference>
<dbReference type="GO" id="GO:0005829">
    <property type="term" value="C:cytosol"/>
    <property type="evidence" value="ECO:0007669"/>
    <property type="project" value="GOC"/>
</dbReference>
<dbReference type="InterPro" id="IPR036873">
    <property type="entry name" value="Rhodanese-like_dom_sf"/>
</dbReference>
<dbReference type="InterPro" id="IPR000195">
    <property type="entry name" value="Rab-GAP-TBC_dom"/>
</dbReference>
<reference evidence="8" key="1">
    <citation type="submission" date="2021-05" db="EMBL/GenBank/DDBJ databases">
        <authorList>
            <person name="Alioto T."/>
            <person name="Alioto T."/>
            <person name="Gomez Garrido J."/>
        </authorList>
    </citation>
    <scope>NUCLEOTIDE SEQUENCE</scope>
</reference>
<dbReference type="SUPFAM" id="SSF47923">
    <property type="entry name" value="Ypt/Rab-GAP domain of gyp1p"/>
    <property type="match status" value="1"/>
</dbReference>
<feature type="domain" description="Rhodanese" evidence="7">
    <location>
        <begin position="339"/>
        <end position="374"/>
    </location>
</feature>
<name>A0A8D9BDW4_9HEMI</name>
<feature type="compositionally biased region" description="Basic and acidic residues" evidence="5">
    <location>
        <begin position="721"/>
        <end position="771"/>
    </location>
</feature>
<proteinExistence type="predicted"/>
<feature type="region of interest" description="Disordered" evidence="5">
    <location>
        <begin position="706"/>
        <end position="782"/>
    </location>
</feature>
<evidence type="ECO:0000256" key="5">
    <source>
        <dbReference type="SAM" id="MobiDB-lite"/>
    </source>
</evidence>
<feature type="compositionally biased region" description="Low complexity" evidence="5">
    <location>
        <begin position="526"/>
        <end position="541"/>
    </location>
</feature>
<evidence type="ECO:0000256" key="4">
    <source>
        <dbReference type="ARBA" id="ARBA00023034"/>
    </source>
</evidence>
<dbReference type="PROSITE" id="PS50206">
    <property type="entry name" value="RHODANESE_3"/>
    <property type="match status" value="1"/>
</dbReference>
<dbReference type="GO" id="GO:0042147">
    <property type="term" value="P:retrograde transport, endosome to Golgi"/>
    <property type="evidence" value="ECO:0007669"/>
    <property type="project" value="InterPro"/>
</dbReference>
<feature type="compositionally biased region" description="Low complexity" evidence="5">
    <location>
        <begin position="478"/>
        <end position="496"/>
    </location>
</feature>
<sequence length="782" mass="88071">MNLMQELELALQEEKQGAEDSLTGPGPIDLEDNVSPANAHQSIAETFRPEVWKKYLDISGKESRVIFSDIYDLPEQNELRNDCKQIVEKLGNDDEDKVSVLSDLESILTQFRKTRSPSRPYTTDNGWIELLFPVVALKLPKQETYNLFEAIHRRYIVRHNDVFHTLTLLILYHDPALSNFLVTKKITSTHVFTKTWFQSLFAAQCNLEVVYAIWDLYFQQEDPFFIFFLALVIIVNARDQIFALKDEPKDKVIEALSLLPCGLERDDVSDFCSLAQYYDYKTPRSFKTELKSCLFENEATSLLNTSILDKTFISQALCLPVSAEELLHYTRHSLDYREDSVRFFLIDCRPALQYNNGHLPTAFHLDSSLMLQEPTAFATAVQGLLSCQRAAIKQGSQAGGEHVCFLGCGQLEEDQYTHMVVSSFLQRQIQFISLVRGGYQSVHSCLEECNSLDDGLVDHNSAECLVCLGSSPSRGSETTPSPSVTTPSSPFARSHSSSDLFGKIGAAMKSKSAEVKEKLIEIISSPSSANANSSPSFKSNSTVNRKPIIGGGSNKRRYRNVAPVFSIDDEHEPQTETSRDSEPDDETIDSVQAWLDKPEVIDSFECQQINMQGYLCDSILLVTETNLIVLRELPERGRGQVELMVNRRLATIGRITTKKKHPEFITFQYGTPNCADPSDMDRFLIPKAKEATELLSHLILRCVEEEQRQKQETGNSSETNRTNEPDKSNVSEINRTNESDKSNISETNRTDESDKSNNSETNRINEADKSNNSEASEPSKAS</sequence>
<evidence type="ECO:0000256" key="2">
    <source>
        <dbReference type="ARBA" id="ARBA00014207"/>
    </source>
</evidence>
<dbReference type="SUPFAM" id="SSF52821">
    <property type="entry name" value="Rhodanese/Cell cycle control phosphatase"/>
    <property type="match status" value="1"/>
</dbReference>
<dbReference type="PANTHER" id="PTHR13297">
    <property type="entry name" value="TBC1 DOMAIN FAMILY MEMBER 23-RELATED"/>
    <property type="match status" value="1"/>
</dbReference>
<dbReference type="CDD" id="cd20788">
    <property type="entry name" value="TBC1D23_C-like"/>
    <property type="match status" value="1"/>
</dbReference>
<dbReference type="Pfam" id="PF19430">
    <property type="entry name" value="TBC1D23_C"/>
    <property type="match status" value="1"/>
</dbReference>
<dbReference type="PANTHER" id="PTHR13297:SF5">
    <property type="entry name" value="TBC1 DOMAIN FAMILY MEMBER 23"/>
    <property type="match status" value="1"/>
</dbReference>
<keyword evidence="3" id="KW-0217">Developmental protein</keyword>
<comment type="subcellular location">
    <subcellularLocation>
        <location evidence="1">Golgi apparatus</location>
        <location evidence="1">trans-Golgi network</location>
    </subcellularLocation>
</comment>
<dbReference type="Gene3D" id="3.40.250.10">
    <property type="entry name" value="Rhodanese-like domain"/>
    <property type="match status" value="1"/>
</dbReference>
<evidence type="ECO:0000313" key="8">
    <source>
        <dbReference type="EMBL" id="CAG6781255.1"/>
    </source>
</evidence>